<reference evidence="19" key="1">
    <citation type="submission" date="2023-04" db="EMBL/GenBank/DDBJ databases">
        <title>Ambrosiozyma monospora NBRC 1965.</title>
        <authorList>
            <person name="Ichikawa N."/>
            <person name="Sato H."/>
            <person name="Tonouchi N."/>
        </authorList>
    </citation>
    <scope>NUCLEOTIDE SEQUENCE</scope>
    <source>
        <strain evidence="19">NBRC 1965</strain>
    </source>
</reference>
<keyword evidence="7 14" id="KW-0067">ATP-binding</keyword>
<dbReference type="GO" id="GO:0003724">
    <property type="term" value="F:RNA helicase activity"/>
    <property type="evidence" value="ECO:0007669"/>
    <property type="project" value="InterPro"/>
</dbReference>
<evidence type="ECO:0000259" key="17">
    <source>
        <dbReference type="PROSITE" id="PS51194"/>
    </source>
</evidence>
<evidence type="ECO:0000256" key="1">
    <source>
        <dbReference type="ARBA" id="ARBA00004123"/>
    </source>
</evidence>
<evidence type="ECO:0000256" key="7">
    <source>
        <dbReference type="ARBA" id="ARBA00022840"/>
    </source>
</evidence>
<dbReference type="InterPro" id="IPR050079">
    <property type="entry name" value="DEAD_box_RNA_helicase"/>
</dbReference>
<keyword evidence="8" id="KW-0694">RNA-binding</keyword>
<dbReference type="AlphaFoldDB" id="A0A9W7DI77"/>
<accession>A0A9W7DI77</accession>
<dbReference type="InterPro" id="IPR014001">
    <property type="entry name" value="Helicase_ATP-bd"/>
</dbReference>
<dbReference type="SUPFAM" id="SSF52540">
    <property type="entry name" value="P-loop containing nucleoside triphosphate hydrolases"/>
    <property type="match status" value="1"/>
</dbReference>
<evidence type="ECO:0000256" key="12">
    <source>
        <dbReference type="ARBA" id="ARBA00024398"/>
    </source>
</evidence>
<dbReference type="SMART" id="SM00487">
    <property type="entry name" value="DEXDc"/>
    <property type="match status" value="1"/>
</dbReference>
<dbReference type="OrthoDB" id="10261904at2759"/>
<dbReference type="GO" id="GO:0005524">
    <property type="term" value="F:ATP binding"/>
    <property type="evidence" value="ECO:0007669"/>
    <property type="project" value="UniProtKB-KW"/>
</dbReference>
<keyword evidence="20" id="KW-1185">Reference proteome</keyword>
<dbReference type="GO" id="GO:0016787">
    <property type="term" value="F:hydrolase activity"/>
    <property type="evidence" value="ECO:0007669"/>
    <property type="project" value="UniProtKB-KW"/>
</dbReference>
<dbReference type="Pfam" id="PF00270">
    <property type="entry name" value="DEAD"/>
    <property type="match status" value="1"/>
</dbReference>
<feature type="domain" description="Helicase ATP-binding" evidence="16">
    <location>
        <begin position="119"/>
        <end position="290"/>
    </location>
</feature>
<evidence type="ECO:0000259" key="18">
    <source>
        <dbReference type="PROSITE" id="PS51195"/>
    </source>
</evidence>
<keyword evidence="2" id="KW-0690">Ribosome biogenesis</keyword>
<dbReference type="InterPro" id="IPR027417">
    <property type="entry name" value="P-loop_NTPase"/>
</dbReference>
<dbReference type="PANTHER" id="PTHR47959:SF24">
    <property type="entry name" value="ATP-DEPENDENT RNA HELICASE"/>
    <property type="match status" value="1"/>
</dbReference>
<dbReference type="GO" id="GO:0003723">
    <property type="term" value="F:RNA binding"/>
    <property type="evidence" value="ECO:0007669"/>
    <property type="project" value="UniProtKB-KW"/>
</dbReference>
<evidence type="ECO:0000256" key="2">
    <source>
        <dbReference type="ARBA" id="ARBA00022517"/>
    </source>
</evidence>
<feature type="region of interest" description="Disordered" evidence="15">
    <location>
        <begin position="1"/>
        <end position="90"/>
    </location>
</feature>
<evidence type="ECO:0000256" key="6">
    <source>
        <dbReference type="ARBA" id="ARBA00022806"/>
    </source>
</evidence>
<keyword evidence="5 14" id="KW-0378">Hydrolase</keyword>
<organism evidence="19 20">
    <name type="scientific">Ambrosiozyma monospora</name>
    <name type="common">Yeast</name>
    <name type="synonym">Endomycopsis monosporus</name>
    <dbReference type="NCBI Taxonomy" id="43982"/>
    <lineage>
        <taxon>Eukaryota</taxon>
        <taxon>Fungi</taxon>
        <taxon>Dikarya</taxon>
        <taxon>Ascomycota</taxon>
        <taxon>Saccharomycotina</taxon>
        <taxon>Pichiomycetes</taxon>
        <taxon>Pichiales</taxon>
        <taxon>Pichiaceae</taxon>
        <taxon>Ambrosiozyma</taxon>
    </lineage>
</organism>
<dbReference type="SMART" id="SM00490">
    <property type="entry name" value="HELICc"/>
    <property type="match status" value="1"/>
</dbReference>
<dbReference type="GO" id="GO:0005634">
    <property type="term" value="C:nucleus"/>
    <property type="evidence" value="ECO:0007669"/>
    <property type="project" value="UniProtKB-SubCell"/>
</dbReference>
<evidence type="ECO:0000259" key="16">
    <source>
        <dbReference type="PROSITE" id="PS51192"/>
    </source>
</evidence>
<feature type="compositionally biased region" description="Basic and acidic residues" evidence="15">
    <location>
        <begin position="75"/>
        <end position="90"/>
    </location>
</feature>
<feature type="domain" description="DEAD-box RNA helicase Q" evidence="18">
    <location>
        <begin position="88"/>
        <end position="116"/>
    </location>
</feature>
<dbReference type="InterPro" id="IPR000629">
    <property type="entry name" value="RNA-helicase_DEAD-box_CS"/>
</dbReference>
<feature type="compositionally biased region" description="Basic and acidic residues" evidence="15">
    <location>
        <begin position="29"/>
        <end position="62"/>
    </location>
</feature>
<sequence length="497" mass="55453">MSPSLSSKKHHKKSGHSDKVAKKSKHSSSKVDVKALKEKLMAQKKQKEQEKQEQQEQEKFENEGSEEEQANETENGEKETESEPHPEKTFRDFGLKQDILDSIESLGFNKPTPIQTESLPPALEGRDIIGIAQTGSGKTAAFAIPILQALWDAQTPYFACVLAPTRELAYQIRETFDALGANMGLRCATIVGGMDMMDQAKELMRKPHVIVATPGRLLDHLESTRGFSLKALKFLVMDEADRLLDMEFGPALDKILQNIPRERTTYLFSATLTSKIEKLQRASLSNPVKVSVNSKYSTVDTLIQTMMFTPDGYKSTYLIYLLNEYIGKSTIVFTRTCAHAQKVALLTRILGFTAIPLHGQLSQAQRLGALNQFKAGSKQILVATDVAARGLDIPSVDLVINYDIPTDSKAYIHRVGRTARAGRSGKSVSIVTQYDLELFLRIEKVIEMKIPKETPDRAQIAALHNSVDRASAEAVEKVKLFHEKRKATGKFRQKNHK</sequence>
<comment type="caution">
    <text evidence="19">The sequence shown here is derived from an EMBL/GenBank/DDBJ whole genome shotgun (WGS) entry which is preliminary data.</text>
</comment>
<evidence type="ECO:0000256" key="15">
    <source>
        <dbReference type="SAM" id="MobiDB-lite"/>
    </source>
</evidence>
<evidence type="ECO:0000256" key="11">
    <source>
        <dbReference type="ARBA" id="ARBA00024394"/>
    </source>
</evidence>
<dbReference type="PROSITE" id="PS51195">
    <property type="entry name" value="Q_MOTIF"/>
    <property type="match status" value="1"/>
</dbReference>
<evidence type="ECO:0000256" key="3">
    <source>
        <dbReference type="ARBA" id="ARBA00022552"/>
    </source>
</evidence>
<evidence type="ECO:0000256" key="9">
    <source>
        <dbReference type="ARBA" id="ARBA00023242"/>
    </source>
</evidence>
<evidence type="ECO:0000256" key="5">
    <source>
        <dbReference type="ARBA" id="ARBA00022801"/>
    </source>
</evidence>
<gene>
    <name evidence="19" type="ORF">Amon01_000695500</name>
</gene>
<evidence type="ECO:0000313" key="19">
    <source>
        <dbReference type="EMBL" id="GMG47276.1"/>
    </source>
</evidence>
<keyword evidence="3" id="KW-0698">rRNA processing</keyword>
<dbReference type="InterPro" id="IPR014014">
    <property type="entry name" value="RNA_helicase_DEAD_Q_motif"/>
</dbReference>
<dbReference type="CDD" id="cd17954">
    <property type="entry name" value="DEADc_DDX47"/>
    <property type="match status" value="1"/>
</dbReference>
<evidence type="ECO:0000256" key="14">
    <source>
        <dbReference type="RuleBase" id="RU000492"/>
    </source>
</evidence>
<dbReference type="Proteomes" id="UP001165063">
    <property type="component" value="Unassembled WGS sequence"/>
</dbReference>
<dbReference type="PROSITE" id="PS51194">
    <property type="entry name" value="HELICASE_CTER"/>
    <property type="match status" value="1"/>
</dbReference>
<evidence type="ECO:0000313" key="20">
    <source>
        <dbReference type="Proteomes" id="UP001165063"/>
    </source>
</evidence>
<dbReference type="InterPro" id="IPR011545">
    <property type="entry name" value="DEAD/DEAH_box_helicase_dom"/>
</dbReference>
<keyword evidence="9" id="KW-0539">Nucleus</keyword>
<dbReference type="PROSITE" id="PS00039">
    <property type="entry name" value="DEAD_ATP_HELICASE"/>
    <property type="match status" value="1"/>
</dbReference>
<evidence type="ECO:0000256" key="4">
    <source>
        <dbReference type="ARBA" id="ARBA00022741"/>
    </source>
</evidence>
<dbReference type="PANTHER" id="PTHR47959">
    <property type="entry name" value="ATP-DEPENDENT RNA HELICASE RHLE-RELATED"/>
    <property type="match status" value="1"/>
</dbReference>
<dbReference type="Pfam" id="PF00271">
    <property type="entry name" value="Helicase_C"/>
    <property type="match status" value="1"/>
</dbReference>
<name>A0A9W7DI77_AMBMO</name>
<dbReference type="InterPro" id="IPR044765">
    <property type="entry name" value="DDX47/Rrp3_DEADc"/>
</dbReference>
<evidence type="ECO:0000256" key="13">
    <source>
        <dbReference type="PROSITE-ProRule" id="PRU00552"/>
    </source>
</evidence>
<dbReference type="EMBL" id="BSXU01004752">
    <property type="protein sequence ID" value="GMG47276.1"/>
    <property type="molecule type" value="Genomic_DNA"/>
</dbReference>
<evidence type="ECO:0000256" key="10">
    <source>
        <dbReference type="ARBA" id="ARBA00024350"/>
    </source>
</evidence>
<keyword evidence="4 14" id="KW-0547">Nucleotide-binding</keyword>
<protein>
    <recommendedName>
        <fullName evidence="12">ATP-dependent rRNA helicase RRP3</fullName>
    </recommendedName>
    <alternativeName>
        <fullName evidence="11">ATP-dependent rRNA helicase rrp3</fullName>
    </alternativeName>
</protein>
<comment type="similarity">
    <text evidence="10">Belongs to the DEAD box helicase family. DDX47/RRP3 subfamily.</text>
</comment>
<comment type="subcellular location">
    <subcellularLocation>
        <location evidence="1">Nucleus</location>
    </subcellularLocation>
</comment>
<dbReference type="PROSITE" id="PS51192">
    <property type="entry name" value="HELICASE_ATP_BIND_1"/>
    <property type="match status" value="1"/>
</dbReference>
<keyword evidence="6 14" id="KW-0347">Helicase</keyword>
<feature type="domain" description="Helicase C-terminal" evidence="17">
    <location>
        <begin position="317"/>
        <end position="462"/>
    </location>
</feature>
<dbReference type="Gene3D" id="3.40.50.300">
    <property type="entry name" value="P-loop containing nucleotide triphosphate hydrolases"/>
    <property type="match status" value="2"/>
</dbReference>
<dbReference type="CDD" id="cd18787">
    <property type="entry name" value="SF2_C_DEAD"/>
    <property type="match status" value="1"/>
</dbReference>
<evidence type="ECO:0000256" key="8">
    <source>
        <dbReference type="ARBA" id="ARBA00022884"/>
    </source>
</evidence>
<dbReference type="GO" id="GO:0005829">
    <property type="term" value="C:cytosol"/>
    <property type="evidence" value="ECO:0007669"/>
    <property type="project" value="TreeGrafter"/>
</dbReference>
<proteinExistence type="inferred from homology"/>
<feature type="short sequence motif" description="Q motif" evidence="13">
    <location>
        <begin position="88"/>
        <end position="116"/>
    </location>
</feature>
<dbReference type="GO" id="GO:0006364">
    <property type="term" value="P:rRNA processing"/>
    <property type="evidence" value="ECO:0007669"/>
    <property type="project" value="UniProtKB-KW"/>
</dbReference>
<dbReference type="InterPro" id="IPR001650">
    <property type="entry name" value="Helicase_C-like"/>
</dbReference>